<dbReference type="PANTHER" id="PTHR23155">
    <property type="entry name" value="DISEASE RESISTANCE PROTEIN RP"/>
    <property type="match status" value="1"/>
</dbReference>
<dbReference type="InterPro" id="IPR036388">
    <property type="entry name" value="WH-like_DNA-bd_sf"/>
</dbReference>
<dbReference type="SMART" id="SM00369">
    <property type="entry name" value="LRR_TYP"/>
    <property type="match status" value="5"/>
</dbReference>
<dbReference type="GO" id="GO:0009626">
    <property type="term" value="P:plant-type hypersensitive response"/>
    <property type="evidence" value="ECO:0007669"/>
    <property type="project" value="UniProtKB-ARBA"/>
</dbReference>
<feature type="domain" description="Disease resistance R13L4/SHOC-2-like LRR" evidence="11">
    <location>
        <begin position="706"/>
        <end position="945"/>
    </location>
</feature>
<keyword evidence="3" id="KW-0677">Repeat</keyword>
<organism evidence="12 13">
    <name type="scientific">Oryza rufipogon</name>
    <name type="common">Brownbeard rice</name>
    <name type="synonym">Asian wild rice</name>
    <dbReference type="NCBI Taxonomy" id="4529"/>
    <lineage>
        <taxon>Eukaryota</taxon>
        <taxon>Viridiplantae</taxon>
        <taxon>Streptophyta</taxon>
        <taxon>Embryophyta</taxon>
        <taxon>Tracheophyta</taxon>
        <taxon>Spermatophyta</taxon>
        <taxon>Magnoliopsida</taxon>
        <taxon>Liliopsida</taxon>
        <taxon>Poales</taxon>
        <taxon>Poaceae</taxon>
        <taxon>BOP clade</taxon>
        <taxon>Oryzoideae</taxon>
        <taxon>Oryzeae</taxon>
        <taxon>Oryzinae</taxon>
        <taxon>Oryza</taxon>
    </lineage>
</organism>
<reference evidence="12" key="2">
    <citation type="submission" date="2015-06" db="UniProtKB">
        <authorList>
            <consortium name="EnsemblPlants"/>
        </authorList>
    </citation>
    <scope>IDENTIFICATION</scope>
</reference>
<evidence type="ECO:0000256" key="5">
    <source>
        <dbReference type="ARBA" id="ARBA00022821"/>
    </source>
</evidence>
<dbReference type="GO" id="GO:0043531">
    <property type="term" value="F:ADP binding"/>
    <property type="evidence" value="ECO:0007669"/>
    <property type="project" value="InterPro"/>
</dbReference>
<feature type="domain" description="Disease resistance R13L4/SHOC-2-like LRR" evidence="11">
    <location>
        <begin position="1589"/>
        <end position="1912"/>
    </location>
</feature>
<evidence type="ECO:0000259" key="9">
    <source>
        <dbReference type="Pfam" id="PF18052"/>
    </source>
</evidence>
<keyword evidence="5" id="KW-0611">Plant defense</keyword>
<dbReference type="FunFam" id="1.10.10.10:FF:000322">
    <property type="entry name" value="Probable disease resistance protein At1g63360"/>
    <property type="match status" value="2"/>
</dbReference>
<keyword evidence="2" id="KW-0433">Leucine-rich repeat</keyword>
<dbReference type="Pfam" id="PF23559">
    <property type="entry name" value="WHD_DRP"/>
    <property type="match status" value="2"/>
</dbReference>
<dbReference type="Pfam" id="PF23598">
    <property type="entry name" value="LRR_14"/>
    <property type="match status" value="3"/>
</dbReference>
<reference evidence="13" key="1">
    <citation type="submission" date="2013-06" db="EMBL/GenBank/DDBJ databases">
        <authorList>
            <person name="Zhao Q."/>
        </authorList>
    </citation>
    <scope>NUCLEOTIDE SEQUENCE</scope>
    <source>
        <strain evidence="13">cv. W1943</strain>
    </source>
</reference>
<evidence type="ECO:0000256" key="7">
    <source>
        <dbReference type="SAM" id="MobiDB-lite"/>
    </source>
</evidence>
<feature type="domain" description="Disease resistance protein winged helix" evidence="10">
    <location>
        <begin position="440"/>
        <end position="512"/>
    </location>
</feature>
<dbReference type="OMA" id="RMACHRG"/>
<feature type="domain" description="Disease resistance R13L4/SHOC-2-like LRR" evidence="11">
    <location>
        <begin position="561"/>
        <end position="658"/>
    </location>
</feature>
<dbReference type="Gene3D" id="1.20.5.4130">
    <property type="match status" value="2"/>
</dbReference>
<keyword evidence="6" id="KW-0175">Coiled coil</keyword>
<dbReference type="InterPro" id="IPR027417">
    <property type="entry name" value="P-loop_NTPase"/>
</dbReference>
<dbReference type="Gene3D" id="3.40.50.300">
    <property type="entry name" value="P-loop containing nucleotide triphosphate hydrolases"/>
    <property type="match status" value="2"/>
</dbReference>
<evidence type="ECO:0000259" key="8">
    <source>
        <dbReference type="Pfam" id="PF00931"/>
    </source>
</evidence>
<keyword evidence="4" id="KW-0547">Nucleotide-binding</keyword>
<dbReference type="STRING" id="4529.A0A0E0QTV9"/>
<dbReference type="SUPFAM" id="SSF52540">
    <property type="entry name" value="P-loop containing nucleoside triphosphate hydrolases"/>
    <property type="match status" value="3"/>
</dbReference>
<feature type="domain" description="NB-ARC" evidence="8">
    <location>
        <begin position="204"/>
        <end position="354"/>
    </location>
</feature>
<dbReference type="Gene3D" id="1.10.8.430">
    <property type="entry name" value="Helical domain of apoptotic protease-activating factors"/>
    <property type="match status" value="2"/>
</dbReference>
<dbReference type="GO" id="GO:0042742">
    <property type="term" value="P:defense response to bacterium"/>
    <property type="evidence" value="ECO:0007669"/>
    <property type="project" value="UniProtKB-ARBA"/>
</dbReference>
<comment type="similarity">
    <text evidence="1">Belongs to the disease resistance NB-LRR family.</text>
</comment>
<sequence length="1970" mass="222189">MEATAVSLARSVLDGVLNRAGSAVADEAALLLGVRREVEFIRDELDMMRSFLKVATANPDADDTVRTWVKQVRDLAYDVEDSLLDFALFADTLSSSSSSSWWLPWRIAERHRVAARIRELKASVEELNQRFLRYRIVVEHPRASRGGGASDDQQQLHDHDGQYYSAELAFQESDIIGRAREKAEVTALVLSGCGGGDVVGGGALGVVSVWGMGGMGKSSLVRMVYNDPELLDAFDCDAWVTVPHPLDSADEFVRRLRRHLAVGKDQDVHAYLREKRYVIIVDDLHSREEWEHIWPVLHVDGGKGSRVVVTTRREDVARHCAGLVREGHGHVYELRPLGREESKDLFCQKVYKSTEYILEKEMEDLAGPILKRCRGLPLAISTIGGLLANRPKTGIEWIKLDEHLGAELESSDLRNITKVIVSSYDGLPYYLKSIFLYLSIFPENHEIRCTRLLRRWMAEGFIAKNRDMPVEEVGQRFYNELINRSMIQPSKKRISPSVSVDRCRVHSMVLQIILSKSIEENQLFIIKKHCNEVPQSKIRHLVVSRWKRRDERLENINFSYVRSLTVFGDCPASLISPKMRLLRVLDLEDSLNLKNEDLRHVGELHHLRYLCLRGTEISKLPSFQNLRYLETLDIQDTKVTQLPDGIAKLEKLRYLLAGVNFSKELLHKVEQPETDNRKANQLGNMLSCLYCNSSDYCGISSLDRVSVRAPEGVEKLRDLHMLGVINVGHGNGVVGKIKKLTNLRRLGVSGVLKEEGQDLCKSIEKLSRLQRLELRSDSLKFLAESEFAAPKHLLSLRLYGNLVRLPKWIGSLNDLAKLKLLGTQLKQGEIMHLGKLRNLAFLGLWDNSYVGYSLHFGPGTFPKLKFLDIDGLKNIETVAIENGAMPELEQLWVNDCKGLLDSKDGLSGVPHLTNLNELLVKKCGEKENLMEILQTQVSEHSKRPKFLIEYFVWLVTEESKAEQSKARREMEATAVSLARTVLDGVLGGAGSAVADEAALLLGVPREVDFIRSELEMMQSFLRATSGCAGDTARTWVKQVRDLAYDVEDCLLDFALHAHAHASSSSCAPPLWLRPWRLAERHRVAARIRELKASVEELNQRNHRYHVVPVLAAGDQQQQQHEPPAAPPPARGEQHHLRFRDWQVIGRGEEESELAKLISSGGDDDAETRRRVVSVWGMGGMGKSSVARSVYNDPAIVDGFDCRAWVTVPHPLDSAGEFKRRLVAQLETEVDGGGGGDDVSAWLRQKRYLIVVDDVRSLEEWEHIEPCLVESDAGGGRVIVTTRQVDVAQRCVRGMEHAYELKTLAAPHDMRLLCTALADALLRLHLLLHPRLAGRRTPSCAVVFIFLPHGSCARTVVKLHSPRLRLAHAVLWFARAVYKDPEYTLQLHMLEEANKILGRCRGLPLAIATIGGLLANRPKTSAEWKNLRIHLGSELEFDQDINSINRVITSSYDGLPYHLKSCFLYLSIFPENHEIRYTRLVRRWIAEGYIAKRRDMTVEEVGQKHYNDLMNRSMIRPMKKKIGASMAVERCQVHGMVLQIILSKSIEENQLFIIDKHCNEVPQSKIRHLVVTRWKRSEEKMATNINLSLVRSLTVFGECPASLISPKLRLLRVLDLENAVDLENDDLKHIGDLHHLRYLGLRGTNISRLPSSLQNLKCLETLDVQDTKVTHLPDGTAKLEKLRYLLAGINFAEDLAEKMQTNAKNKATSVAPEGIEKLRNLHMLGVVRIERDSGVAQKLGKLISLRRLGVDLDATGEEGKALCNSIQKLARLERLEVRSKSLLFLNDLNGLAPKHLLSLRLYGHLEKLPDWVSSLNDLAKVKLLETQLEQKDINLLGNLSNLTSLGLWGKSFAGVSLHFSRDMFKNLKSLHIQGLENLETLNFEKSAADRLEKLLVKKCFALSDNERGISDILFLKNIVEITLISKGDKPHLQKGLQRQVSEFELVNKRRPKLQIVNSMSGRSPRANTIVG</sequence>
<accession>A0A0E0QTV9</accession>
<feature type="domain" description="Disease resistance protein winged helix" evidence="10">
    <location>
        <begin position="1467"/>
        <end position="1539"/>
    </location>
</feature>
<dbReference type="Pfam" id="PF00931">
    <property type="entry name" value="NB-ARC"/>
    <property type="match status" value="2"/>
</dbReference>
<dbReference type="InterPro" id="IPR003591">
    <property type="entry name" value="Leu-rich_rpt_typical-subtyp"/>
</dbReference>
<evidence type="ECO:0000256" key="3">
    <source>
        <dbReference type="ARBA" id="ARBA00022737"/>
    </source>
</evidence>
<dbReference type="InterPro" id="IPR038005">
    <property type="entry name" value="RX-like_CC"/>
</dbReference>
<dbReference type="InterPro" id="IPR041118">
    <property type="entry name" value="Rx_N"/>
</dbReference>
<keyword evidence="13" id="KW-1185">Reference proteome</keyword>
<evidence type="ECO:0000256" key="4">
    <source>
        <dbReference type="ARBA" id="ARBA00022741"/>
    </source>
</evidence>
<dbReference type="eggNOG" id="KOG4658">
    <property type="taxonomic scope" value="Eukaryota"/>
</dbReference>
<name>A0A0E0QTV9_ORYRU</name>
<evidence type="ECO:0000256" key="2">
    <source>
        <dbReference type="ARBA" id="ARBA00022614"/>
    </source>
</evidence>
<feature type="domain" description="Disease resistance N-terminal" evidence="9">
    <location>
        <begin position="13"/>
        <end position="100"/>
    </location>
</feature>
<dbReference type="InterPro" id="IPR002182">
    <property type="entry name" value="NB-ARC"/>
</dbReference>
<evidence type="ECO:0000313" key="13">
    <source>
        <dbReference type="Proteomes" id="UP000008022"/>
    </source>
</evidence>
<evidence type="ECO:0000259" key="11">
    <source>
        <dbReference type="Pfam" id="PF23598"/>
    </source>
</evidence>
<protein>
    <submittedName>
        <fullName evidence="12">Uncharacterized protein</fullName>
    </submittedName>
</protein>
<evidence type="ECO:0000256" key="6">
    <source>
        <dbReference type="ARBA" id="ARBA00023054"/>
    </source>
</evidence>
<evidence type="ECO:0000313" key="12">
    <source>
        <dbReference type="EnsemblPlants" id="ORUFI09G17830.1"/>
    </source>
</evidence>
<dbReference type="CDD" id="cd14798">
    <property type="entry name" value="RX-CC_like"/>
    <property type="match status" value="2"/>
</dbReference>
<dbReference type="Gene3D" id="1.10.10.10">
    <property type="entry name" value="Winged helix-like DNA-binding domain superfamily/Winged helix DNA-binding domain"/>
    <property type="match status" value="2"/>
</dbReference>
<dbReference type="GO" id="GO:0002758">
    <property type="term" value="P:innate immune response-activating signaling pathway"/>
    <property type="evidence" value="ECO:0007669"/>
    <property type="project" value="UniProtKB-ARBA"/>
</dbReference>
<dbReference type="InterPro" id="IPR032675">
    <property type="entry name" value="LRR_dom_sf"/>
</dbReference>
<dbReference type="SUPFAM" id="SSF52058">
    <property type="entry name" value="L domain-like"/>
    <property type="match status" value="2"/>
</dbReference>
<feature type="domain" description="Disease resistance N-terminal" evidence="9">
    <location>
        <begin position="983"/>
        <end position="1065"/>
    </location>
</feature>
<dbReference type="InterPro" id="IPR044974">
    <property type="entry name" value="Disease_R_plants"/>
</dbReference>
<evidence type="ECO:0000259" key="10">
    <source>
        <dbReference type="Pfam" id="PF23559"/>
    </source>
</evidence>
<evidence type="ECO:0000256" key="1">
    <source>
        <dbReference type="ARBA" id="ARBA00008894"/>
    </source>
</evidence>
<dbReference type="Proteomes" id="UP000008022">
    <property type="component" value="Unassembled WGS sequence"/>
</dbReference>
<feature type="domain" description="NB-ARC" evidence="8">
    <location>
        <begin position="1169"/>
        <end position="1314"/>
    </location>
</feature>
<proteinExistence type="inferred from homology"/>
<dbReference type="InterPro" id="IPR058922">
    <property type="entry name" value="WHD_DRP"/>
</dbReference>
<dbReference type="PRINTS" id="PR00364">
    <property type="entry name" value="DISEASERSIST"/>
</dbReference>
<dbReference type="Gene3D" id="3.80.10.10">
    <property type="entry name" value="Ribonuclease Inhibitor"/>
    <property type="match status" value="3"/>
</dbReference>
<dbReference type="Gramene" id="ORUFI09G17830.1">
    <property type="protein sequence ID" value="ORUFI09G17830.1"/>
    <property type="gene ID" value="ORUFI09G17830"/>
</dbReference>
<dbReference type="InterPro" id="IPR042197">
    <property type="entry name" value="Apaf_helical"/>
</dbReference>
<dbReference type="EnsemblPlants" id="ORUFI09G17830.1">
    <property type="protein sequence ID" value="ORUFI09G17830.1"/>
    <property type="gene ID" value="ORUFI09G17830"/>
</dbReference>
<feature type="region of interest" description="Disordered" evidence="7">
    <location>
        <begin position="1114"/>
        <end position="1133"/>
    </location>
</feature>
<dbReference type="PANTHER" id="PTHR23155:SF1230">
    <property type="entry name" value="OS09G0517200 PROTEIN"/>
    <property type="match status" value="1"/>
</dbReference>
<dbReference type="InterPro" id="IPR055414">
    <property type="entry name" value="LRR_R13L4/SHOC2-like"/>
</dbReference>
<dbReference type="Pfam" id="PF18052">
    <property type="entry name" value="Rx_N"/>
    <property type="match status" value="2"/>
</dbReference>